<organism evidence="1">
    <name type="scientific">uncultured Caudovirales phage</name>
    <dbReference type="NCBI Taxonomy" id="2100421"/>
    <lineage>
        <taxon>Viruses</taxon>
        <taxon>Duplodnaviria</taxon>
        <taxon>Heunggongvirae</taxon>
        <taxon>Uroviricota</taxon>
        <taxon>Caudoviricetes</taxon>
        <taxon>Peduoviridae</taxon>
        <taxon>Maltschvirus</taxon>
        <taxon>Maltschvirus maltsch</taxon>
    </lineage>
</organism>
<dbReference type="InterPro" id="IPR036388">
    <property type="entry name" value="WH-like_DNA-bd_sf"/>
</dbReference>
<dbReference type="SUPFAM" id="SSF46785">
    <property type="entry name" value="Winged helix' DNA-binding domain"/>
    <property type="match status" value="1"/>
</dbReference>
<name>A0A6J5Q2Z0_9CAUD</name>
<dbReference type="InterPro" id="IPR036390">
    <property type="entry name" value="WH_DNA-bd_sf"/>
</dbReference>
<protein>
    <submittedName>
        <fullName evidence="1">Uncharacterized protein</fullName>
    </submittedName>
</protein>
<evidence type="ECO:0000313" key="1">
    <source>
        <dbReference type="EMBL" id="CAB4175878.1"/>
    </source>
</evidence>
<dbReference type="Gene3D" id="1.10.10.10">
    <property type="entry name" value="Winged helix-like DNA-binding domain superfamily/Winged helix DNA-binding domain"/>
    <property type="match status" value="1"/>
</dbReference>
<gene>
    <name evidence="1" type="ORF">UFOVP996_62</name>
</gene>
<sequence>MSYGQDNMELFTDQRSYPVKFFKFFRARKTDPLTSFKAAEEIKEVAPQHMDLIYNCLLEHGPLGKDGIARLTGLNPNQVARRLPELQKLSMVATTGQTVYSDAGRSEREWSLT</sequence>
<reference evidence="1" key="1">
    <citation type="submission" date="2020-05" db="EMBL/GenBank/DDBJ databases">
        <authorList>
            <person name="Chiriac C."/>
            <person name="Salcher M."/>
            <person name="Ghai R."/>
            <person name="Kavagutti S V."/>
        </authorList>
    </citation>
    <scope>NUCLEOTIDE SEQUENCE</scope>
</reference>
<proteinExistence type="predicted"/>
<dbReference type="EMBL" id="LR796927">
    <property type="protein sequence ID" value="CAB4175878.1"/>
    <property type="molecule type" value="Genomic_DNA"/>
</dbReference>
<accession>A0A6J5Q2Z0</accession>